<reference evidence="8" key="1">
    <citation type="submission" date="2023-01" db="EMBL/GenBank/DDBJ databases">
        <title>Vibrio sp. CB1-14 genome sequencing.</title>
        <authorList>
            <person name="Otstavnykh N."/>
            <person name="Isaeva M."/>
            <person name="Meleshko D."/>
        </authorList>
    </citation>
    <scope>NUCLEOTIDE SEQUENCE</scope>
    <source>
        <strain evidence="8">CB1-14</strain>
    </source>
</reference>
<organism evidence="8">
    <name type="scientific">Vibrio chaetopteri</name>
    <dbReference type="NCBI Taxonomy" id="3016528"/>
    <lineage>
        <taxon>Bacteria</taxon>
        <taxon>Pseudomonadati</taxon>
        <taxon>Pseudomonadota</taxon>
        <taxon>Gammaproteobacteria</taxon>
        <taxon>Vibrionales</taxon>
        <taxon>Vibrionaceae</taxon>
        <taxon>Vibrio</taxon>
    </lineage>
</organism>
<gene>
    <name evidence="8" type="ORF">PG915_01805</name>
</gene>
<evidence type="ECO:0000256" key="2">
    <source>
        <dbReference type="ARBA" id="ARBA00009399"/>
    </source>
</evidence>
<comment type="subcellular location">
    <subcellularLocation>
        <location evidence="1">Membrane</location>
        <topology evidence="1">Multi-pass membrane protein</topology>
    </subcellularLocation>
</comment>
<evidence type="ECO:0000259" key="7">
    <source>
        <dbReference type="Pfam" id="PF04138"/>
    </source>
</evidence>
<name>A0AAU8BK77_9VIBR</name>
<evidence type="ECO:0000313" key="8">
    <source>
        <dbReference type="EMBL" id="XCD16338.1"/>
    </source>
</evidence>
<accession>A0AAU8BK77</accession>
<evidence type="ECO:0000256" key="4">
    <source>
        <dbReference type="ARBA" id="ARBA00022989"/>
    </source>
</evidence>
<feature type="transmembrane region" description="Helical" evidence="6">
    <location>
        <begin position="78"/>
        <end position="96"/>
    </location>
</feature>
<protein>
    <submittedName>
        <fullName evidence="8">GtrA family protein</fullName>
    </submittedName>
</protein>
<comment type="similarity">
    <text evidence="2">Belongs to the GtrA family.</text>
</comment>
<dbReference type="InterPro" id="IPR051401">
    <property type="entry name" value="GtrA_CellWall_Glycosyl"/>
</dbReference>
<dbReference type="GO" id="GO:0005886">
    <property type="term" value="C:plasma membrane"/>
    <property type="evidence" value="ECO:0007669"/>
    <property type="project" value="TreeGrafter"/>
</dbReference>
<evidence type="ECO:0000256" key="6">
    <source>
        <dbReference type="SAM" id="Phobius"/>
    </source>
</evidence>
<evidence type="ECO:0000256" key="1">
    <source>
        <dbReference type="ARBA" id="ARBA00004141"/>
    </source>
</evidence>
<sequence length="134" mass="15256">MRALLDRLLQYRLVRFALTGGMATAIHIAVAFSFIHLVKDSVLYANIVGFSIAFVFSYFAQTVLVFRHKVNLGNALRFFMVQFGALMISQAISELFSDWNSYIRIMMVVVILPIITYLIHKVWTYSGSSESTPH</sequence>
<dbReference type="GO" id="GO:0000271">
    <property type="term" value="P:polysaccharide biosynthetic process"/>
    <property type="evidence" value="ECO:0007669"/>
    <property type="project" value="InterPro"/>
</dbReference>
<dbReference type="PANTHER" id="PTHR38459">
    <property type="entry name" value="PROPHAGE BACTOPRENOL-LINKED GLUCOSE TRANSLOCASE HOMOLOG"/>
    <property type="match status" value="1"/>
</dbReference>
<feature type="transmembrane region" description="Helical" evidence="6">
    <location>
        <begin position="43"/>
        <end position="66"/>
    </location>
</feature>
<evidence type="ECO:0000256" key="5">
    <source>
        <dbReference type="ARBA" id="ARBA00023136"/>
    </source>
</evidence>
<feature type="transmembrane region" description="Helical" evidence="6">
    <location>
        <begin position="12"/>
        <end position="37"/>
    </location>
</feature>
<dbReference type="KEGG" id="vck:PG915_01805"/>
<dbReference type="RefSeq" id="WP_353497621.1">
    <property type="nucleotide sequence ID" value="NZ_CP115920.1"/>
</dbReference>
<evidence type="ECO:0000256" key="3">
    <source>
        <dbReference type="ARBA" id="ARBA00022692"/>
    </source>
</evidence>
<dbReference type="InterPro" id="IPR007267">
    <property type="entry name" value="GtrA_DPMS_TM"/>
</dbReference>
<dbReference type="Pfam" id="PF04138">
    <property type="entry name" value="GtrA_DPMS_TM"/>
    <property type="match status" value="1"/>
</dbReference>
<keyword evidence="4 6" id="KW-1133">Transmembrane helix</keyword>
<feature type="transmembrane region" description="Helical" evidence="6">
    <location>
        <begin position="102"/>
        <end position="119"/>
    </location>
</feature>
<proteinExistence type="inferred from homology"/>
<dbReference type="PANTHER" id="PTHR38459:SF1">
    <property type="entry name" value="PROPHAGE BACTOPRENOL-LINKED GLUCOSE TRANSLOCASE HOMOLOG"/>
    <property type="match status" value="1"/>
</dbReference>
<keyword evidence="5 6" id="KW-0472">Membrane</keyword>
<dbReference type="EMBL" id="CP115920">
    <property type="protein sequence ID" value="XCD16338.1"/>
    <property type="molecule type" value="Genomic_DNA"/>
</dbReference>
<keyword evidence="3 6" id="KW-0812">Transmembrane</keyword>
<dbReference type="AlphaFoldDB" id="A0AAU8BK77"/>
<feature type="domain" description="GtrA/DPMS transmembrane" evidence="7">
    <location>
        <begin position="15"/>
        <end position="124"/>
    </location>
</feature>